<accession>A0A0E9VNS0</accession>
<protein>
    <submittedName>
        <fullName evidence="1">Uncharacterized protein</fullName>
    </submittedName>
</protein>
<proteinExistence type="predicted"/>
<sequence>MQYYRHGIYSILGELYLGRGLLEILNLIDSVGGRRVIF</sequence>
<dbReference type="EMBL" id="GBXM01028901">
    <property type="protein sequence ID" value="JAH79676.1"/>
    <property type="molecule type" value="Transcribed_RNA"/>
</dbReference>
<dbReference type="AlphaFoldDB" id="A0A0E9VNS0"/>
<evidence type="ECO:0000313" key="1">
    <source>
        <dbReference type="EMBL" id="JAH79676.1"/>
    </source>
</evidence>
<reference evidence="1" key="1">
    <citation type="submission" date="2014-11" db="EMBL/GenBank/DDBJ databases">
        <authorList>
            <person name="Amaro Gonzalez C."/>
        </authorList>
    </citation>
    <scope>NUCLEOTIDE SEQUENCE</scope>
</reference>
<name>A0A0E9VNS0_ANGAN</name>
<reference evidence="1" key="2">
    <citation type="journal article" date="2015" name="Fish Shellfish Immunol.">
        <title>Early steps in the European eel (Anguilla anguilla)-Vibrio vulnificus interaction in the gills: Role of the RtxA13 toxin.</title>
        <authorList>
            <person name="Callol A."/>
            <person name="Pajuelo D."/>
            <person name="Ebbesson L."/>
            <person name="Teles M."/>
            <person name="MacKenzie S."/>
            <person name="Amaro C."/>
        </authorList>
    </citation>
    <scope>NUCLEOTIDE SEQUENCE</scope>
</reference>
<organism evidence="1">
    <name type="scientific">Anguilla anguilla</name>
    <name type="common">European freshwater eel</name>
    <name type="synonym">Muraena anguilla</name>
    <dbReference type="NCBI Taxonomy" id="7936"/>
    <lineage>
        <taxon>Eukaryota</taxon>
        <taxon>Metazoa</taxon>
        <taxon>Chordata</taxon>
        <taxon>Craniata</taxon>
        <taxon>Vertebrata</taxon>
        <taxon>Euteleostomi</taxon>
        <taxon>Actinopterygii</taxon>
        <taxon>Neopterygii</taxon>
        <taxon>Teleostei</taxon>
        <taxon>Anguilliformes</taxon>
        <taxon>Anguillidae</taxon>
        <taxon>Anguilla</taxon>
    </lineage>
</organism>